<dbReference type="HOGENOM" id="CLU_1324792_0_0_0"/>
<dbReference type="BioCyc" id="FSP469605-HMP:GTSP-367-MONOMER"/>
<dbReference type="Gene3D" id="3.30.930.30">
    <property type="match status" value="1"/>
</dbReference>
<dbReference type="OrthoDB" id="87364at2"/>
<reference evidence="1 2" key="1">
    <citation type="submission" date="2009-02" db="EMBL/GenBank/DDBJ databases">
        <title>The Genome Sequence of Fusobacterium sp. 3_1_5R.</title>
        <authorList>
            <consortium name="The Broad Institute Genome Sequencing Platform"/>
            <person name="Ward D."/>
            <person name="Young S.K."/>
            <person name="Kodira C.D."/>
            <person name="Zeng Q."/>
            <person name="Koehrsen M."/>
            <person name="Alvarado L."/>
            <person name="Berlin A."/>
            <person name="Borenstein D."/>
            <person name="Chen Z."/>
            <person name="Engels R."/>
            <person name="Freedman E."/>
            <person name="Gellesch M."/>
            <person name="Goldberg J."/>
            <person name="Griggs A."/>
            <person name="Gujja S."/>
            <person name="Heiman D."/>
            <person name="Hepburn T."/>
            <person name="Howarth C."/>
            <person name="Jen D."/>
            <person name="Larson L."/>
            <person name="Lewis B."/>
            <person name="Mehta T."/>
            <person name="Park D."/>
            <person name="Pearson M."/>
            <person name="Roberts A."/>
            <person name="Saif S."/>
            <person name="Shea T."/>
            <person name="Shenoy N."/>
            <person name="Sisk P."/>
            <person name="Stolte C."/>
            <person name="Sykes S."/>
            <person name="Walk T."/>
            <person name="White J."/>
            <person name="Yandava C."/>
            <person name="Allen-Vercoe E."/>
            <person name="Strauss J."/>
            <person name="Ambrose C."/>
            <person name="Lander E."/>
            <person name="Nusbaum C."/>
            <person name="Galagan J."/>
            <person name="Birren B."/>
        </authorList>
    </citation>
    <scope>NUCLEOTIDE SEQUENCE [LARGE SCALE GENOMIC DNA]</scope>
    <source>
        <strain evidence="1 2">3_1_5R</strain>
    </source>
</reference>
<dbReference type="AlphaFoldDB" id="E5BFI6"/>
<dbReference type="RefSeq" id="WP_008800942.1">
    <property type="nucleotide sequence ID" value="NZ_GG657971.1"/>
</dbReference>
<evidence type="ECO:0000313" key="1">
    <source>
        <dbReference type="EMBL" id="EFS20867.1"/>
    </source>
</evidence>
<sequence length="228" mass="27169">MKYLFYIGTGKYSLSTEEDLLKISPGDLPGKKRILLGSKDIIRDTQRAYKKLFQKAVDQYNLKHSDKPISSYYCKINESKKLSLATGILLRLGTGREWKAFQEEEKIQTLYEKQFKKIQELLPNFYLVNATLYFEEVPCLRIVGIPFQREEDQEKLLKVRVSKSNSFNKNRIKEIRDTLMKQIKIDFYELFQESLEIVPKRHRRKRNPEDEYYQMCLFPEFPLETLTI</sequence>
<evidence type="ECO:0000313" key="2">
    <source>
        <dbReference type="Proteomes" id="UP000002975"/>
    </source>
</evidence>
<dbReference type="Proteomes" id="UP000002975">
    <property type="component" value="Unassembled WGS sequence"/>
</dbReference>
<name>E5BFI6_9FUSO</name>
<accession>E5BFI6</accession>
<protein>
    <submittedName>
        <fullName evidence="1">Uncharacterized protein</fullName>
    </submittedName>
</protein>
<organism evidence="1 2">
    <name type="scientific">Fusobacterium gonidiaformans 3-1-5R</name>
    <dbReference type="NCBI Taxonomy" id="469605"/>
    <lineage>
        <taxon>Bacteria</taxon>
        <taxon>Fusobacteriati</taxon>
        <taxon>Fusobacteriota</taxon>
        <taxon>Fusobacteriia</taxon>
        <taxon>Fusobacteriales</taxon>
        <taxon>Fusobacteriaceae</taxon>
        <taxon>Fusobacterium</taxon>
    </lineage>
</organism>
<gene>
    <name evidence="1" type="ORF">FSBG_00364</name>
</gene>
<dbReference type="EMBL" id="GG657971">
    <property type="protein sequence ID" value="EFS20867.1"/>
    <property type="molecule type" value="Genomic_DNA"/>
</dbReference>
<keyword evidence="2" id="KW-1185">Reference proteome</keyword>
<proteinExistence type="predicted"/>